<gene>
    <name evidence="4" type="ORF">GCM10010185_05460</name>
</gene>
<name>A0A918EAU9_9PSEU</name>
<dbReference type="InterPro" id="IPR050879">
    <property type="entry name" value="Acyltransferase_3"/>
</dbReference>
<dbReference type="InterPro" id="IPR043968">
    <property type="entry name" value="SGNH"/>
</dbReference>
<evidence type="ECO:0000259" key="2">
    <source>
        <dbReference type="Pfam" id="PF01757"/>
    </source>
</evidence>
<keyword evidence="4" id="KW-0012">Acyltransferase</keyword>
<keyword evidence="4" id="KW-0808">Transferase</keyword>
<dbReference type="Proteomes" id="UP000639606">
    <property type="component" value="Unassembled WGS sequence"/>
</dbReference>
<evidence type="ECO:0000313" key="4">
    <source>
        <dbReference type="EMBL" id="GGP37079.1"/>
    </source>
</evidence>
<dbReference type="PANTHER" id="PTHR23028:SF53">
    <property type="entry name" value="ACYL_TRANSF_3 DOMAIN-CONTAINING PROTEIN"/>
    <property type="match status" value="1"/>
</dbReference>
<evidence type="ECO:0000259" key="3">
    <source>
        <dbReference type="Pfam" id="PF19040"/>
    </source>
</evidence>
<feature type="domain" description="SGNH" evidence="3">
    <location>
        <begin position="463"/>
        <end position="689"/>
    </location>
</feature>
<feature type="transmembrane region" description="Helical" evidence="1">
    <location>
        <begin position="184"/>
        <end position="206"/>
    </location>
</feature>
<organism evidence="4 5">
    <name type="scientific">Saccharothrix coeruleofusca</name>
    <dbReference type="NCBI Taxonomy" id="33919"/>
    <lineage>
        <taxon>Bacteria</taxon>
        <taxon>Bacillati</taxon>
        <taxon>Actinomycetota</taxon>
        <taxon>Actinomycetes</taxon>
        <taxon>Pseudonocardiales</taxon>
        <taxon>Pseudonocardiaceae</taxon>
        <taxon>Saccharothrix</taxon>
    </lineage>
</organism>
<reference evidence="4" key="2">
    <citation type="submission" date="2020-09" db="EMBL/GenBank/DDBJ databases">
        <authorList>
            <person name="Sun Q."/>
            <person name="Ohkuma M."/>
        </authorList>
    </citation>
    <scope>NUCLEOTIDE SEQUENCE</scope>
    <source>
        <strain evidence="4">JCM 3313</strain>
    </source>
</reference>
<feature type="transmembrane region" description="Helical" evidence="1">
    <location>
        <begin position="340"/>
        <end position="356"/>
    </location>
</feature>
<dbReference type="AlphaFoldDB" id="A0A918EAU9"/>
<dbReference type="GO" id="GO:0016020">
    <property type="term" value="C:membrane"/>
    <property type="evidence" value="ECO:0007669"/>
    <property type="project" value="TreeGrafter"/>
</dbReference>
<dbReference type="Pfam" id="PF19040">
    <property type="entry name" value="SGNH"/>
    <property type="match status" value="1"/>
</dbReference>
<dbReference type="GO" id="GO:0016747">
    <property type="term" value="F:acyltransferase activity, transferring groups other than amino-acyl groups"/>
    <property type="evidence" value="ECO:0007669"/>
    <property type="project" value="InterPro"/>
</dbReference>
<keyword evidence="5" id="KW-1185">Reference proteome</keyword>
<dbReference type="PANTHER" id="PTHR23028">
    <property type="entry name" value="ACETYLTRANSFERASE"/>
    <property type="match status" value="1"/>
</dbReference>
<keyword evidence="1" id="KW-1133">Transmembrane helix</keyword>
<keyword evidence="1" id="KW-0812">Transmembrane</keyword>
<evidence type="ECO:0000313" key="5">
    <source>
        <dbReference type="Proteomes" id="UP000639606"/>
    </source>
</evidence>
<dbReference type="EMBL" id="BMRG01000001">
    <property type="protein sequence ID" value="GGP37079.1"/>
    <property type="molecule type" value="Genomic_DNA"/>
</dbReference>
<feature type="domain" description="Acyltransferase 3" evidence="2">
    <location>
        <begin position="22"/>
        <end position="335"/>
    </location>
</feature>
<feature type="transmembrane region" description="Helical" evidence="1">
    <location>
        <begin position="90"/>
        <end position="111"/>
    </location>
</feature>
<dbReference type="InterPro" id="IPR002656">
    <property type="entry name" value="Acyl_transf_3_dom"/>
</dbReference>
<feature type="transmembrane region" description="Helical" evidence="1">
    <location>
        <begin position="161"/>
        <end position="177"/>
    </location>
</feature>
<accession>A0A918EAU9</accession>
<feature type="transmembrane region" description="Helical" evidence="1">
    <location>
        <begin position="269"/>
        <end position="289"/>
    </location>
</feature>
<feature type="transmembrane region" description="Helical" evidence="1">
    <location>
        <begin position="246"/>
        <end position="263"/>
    </location>
</feature>
<evidence type="ECO:0000256" key="1">
    <source>
        <dbReference type="SAM" id="Phobius"/>
    </source>
</evidence>
<dbReference type="Pfam" id="PF01757">
    <property type="entry name" value="Acyl_transf_3"/>
    <property type="match status" value="1"/>
</dbReference>
<reference evidence="4" key="1">
    <citation type="journal article" date="2014" name="Int. J. Syst. Evol. Microbiol.">
        <title>Complete genome sequence of Corynebacterium casei LMG S-19264T (=DSM 44701T), isolated from a smear-ripened cheese.</title>
        <authorList>
            <consortium name="US DOE Joint Genome Institute (JGI-PGF)"/>
            <person name="Walter F."/>
            <person name="Albersmeier A."/>
            <person name="Kalinowski J."/>
            <person name="Ruckert C."/>
        </authorList>
    </citation>
    <scope>NUCLEOTIDE SEQUENCE</scope>
    <source>
        <strain evidence="4">JCM 3313</strain>
    </source>
</reference>
<dbReference type="RefSeq" id="WP_189221404.1">
    <property type="nucleotide sequence ID" value="NZ_BMRG01000001.1"/>
</dbReference>
<keyword evidence="1" id="KW-0472">Membrane</keyword>
<dbReference type="GO" id="GO:0009103">
    <property type="term" value="P:lipopolysaccharide biosynthetic process"/>
    <property type="evidence" value="ECO:0007669"/>
    <property type="project" value="TreeGrafter"/>
</dbReference>
<protein>
    <submittedName>
        <fullName evidence="4">Acyltransferase</fullName>
    </submittedName>
</protein>
<feature type="transmembrane region" description="Helical" evidence="1">
    <location>
        <begin position="44"/>
        <end position="69"/>
    </location>
</feature>
<sequence length="697" mass="74037">MALVDTVRPTRPAARGRTPHRHDIQGLRALAVGLVLVYHLRPEWLPGGFVGVDAFFVLSGYLIIGALTAELRRTGTLNLVDFYARRIRRLLPAATAVLLAVVAATAVLLPVGRRPGVLREVVASALNVQNWQLALFSADYANATASASPVQHFWSLAVEEQFYLVIPLLLLAGAAVAGKRGGRVVPSAFVAVLLLTAASLALSAVVTPDHHVAAYFATPTRMWELGIGGLTAMAAHRLHFGPAVRLLLGWAGLLALLVSAVKFRTDLPFPGWIALLPTVGTAALLLGGLGARPVPGEVSPLLGLRPLRYLGDISYSLYLWHWPVIVFLLEAAGTDRLTDAQLVFAGALSLALAALSKRFVEDPFRSRRPASRLRKTYLLGVALVVVTTASACVPWHSAQTRLDDLTSAAVLDAAHPGALAMDPAVGTPTGVPAIPDPAVAAKDIASVWADGCGQYDPARHPVSGDTCAYGAPNATRTMVVVGDSHMTQFATALIDIAEDAGWRVKLMVHDGCPFSAAAPVMSPRPDPAHQVAPFAECQGQDDAKLAAILADKPDLVVTAAMSPESYENDLNWVWPSRQQLVDGYRARLAPITQAGIPVAVIRDTPRADDNVLDCLQRNPAPGSCDKPRAKAVDAFTDPLADTAATLPGARVVDLTDWICRPDTCPAVVGNVVVYRDNHLTDTYVRTLTAPLRAALAL</sequence>
<feature type="transmembrane region" description="Helical" evidence="1">
    <location>
        <begin position="377"/>
        <end position="396"/>
    </location>
</feature>
<comment type="caution">
    <text evidence="4">The sequence shown here is derived from an EMBL/GenBank/DDBJ whole genome shotgun (WGS) entry which is preliminary data.</text>
</comment>
<proteinExistence type="predicted"/>